<name>A0A1B2J0E8_9LACO</name>
<evidence type="ECO:0000256" key="4">
    <source>
        <dbReference type="ARBA" id="ARBA00023204"/>
    </source>
</evidence>
<dbReference type="EMBL" id="CP014924">
    <property type="protein sequence ID" value="ANZ67814.1"/>
    <property type="molecule type" value="Genomic_DNA"/>
</dbReference>
<dbReference type="NCBIfam" id="TIGR00567">
    <property type="entry name" value="3mg"/>
    <property type="match status" value="1"/>
</dbReference>
<organism evidence="6 7">
    <name type="scientific">Secundilactobacillus paracollinoides</name>
    <dbReference type="NCBI Taxonomy" id="240427"/>
    <lineage>
        <taxon>Bacteria</taxon>
        <taxon>Bacillati</taxon>
        <taxon>Bacillota</taxon>
        <taxon>Bacilli</taxon>
        <taxon>Lactobacillales</taxon>
        <taxon>Lactobacillaceae</taxon>
        <taxon>Secundilactobacillus</taxon>
    </lineage>
</organism>
<dbReference type="EC" id="3.2.2.-" evidence="5"/>
<keyword evidence="2 5" id="KW-0227">DNA damage</keyword>
<dbReference type="AlphaFoldDB" id="A0A1B2J0E8"/>
<evidence type="ECO:0000256" key="2">
    <source>
        <dbReference type="ARBA" id="ARBA00022763"/>
    </source>
</evidence>
<dbReference type="Proteomes" id="UP000093267">
    <property type="component" value="Chromosome"/>
</dbReference>
<evidence type="ECO:0000256" key="5">
    <source>
        <dbReference type="HAMAP-Rule" id="MF_00527"/>
    </source>
</evidence>
<dbReference type="PANTHER" id="PTHR10429:SF0">
    <property type="entry name" value="DNA-3-METHYLADENINE GLYCOSYLASE"/>
    <property type="match status" value="1"/>
</dbReference>
<keyword evidence="3 5" id="KW-0378">Hydrolase</keyword>
<dbReference type="STRING" id="240427.AYR62_05125"/>
<dbReference type="InterPro" id="IPR003180">
    <property type="entry name" value="MPG"/>
</dbReference>
<dbReference type="GO" id="GO:0003677">
    <property type="term" value="F:DNA binding"/>
    <property type="evidence" value="ECO:0007669"/>
    <property type="project" value="InterPro"/>
</dbReference>
<keyword evidence="4 5" id="KW-0234">DNA repair</keyword>
<dbReference type="InterPro" id="IPR036995">
    <property type="entry name" value="MPG_sf"/>
</dbReference>
<gene>
    <name evidence="6" type="ORF">AYR63_12150</name>
</gene>
<sequence>MTIINAQLTKFFTDGTTPEIAQRLLGCRIQYETPNGPLTGLIVETEAYVGPSDAAAHAFAGRRTKRNEALYDAPGTIYMFQSRQYVLLNFITQPVDVPEGILIRGVEPEQGIETMQANRGTSGASLTNGPGKLTQAFGMFMALNQTPLNVGALSLDLLPVRHPNQVASSAHIGVPNKGEWTSAPLRYFVASNPYVSKITKKTIDQAHHGWRA</sequence>
<dbReference type="SUPFAM" id="SSF50486">
    <property type="entry name" value="FMT C-terminal domain-like"/>
    <property type="match status" value="1"/>
</dbReference>
<accession>A0A1B2J0E8</accession>
<comment type="similarity">
    <text evidence="1 5">Belongs to the DNA glycosylase MPG family.</text>
</comment>
<dbReference type="GO" id="GO:0006284">
    <property type="term" value="P:base-excision repair"/>
    <property type="evidence" value="ECO:0007669"/>
    <property type="project" value="InterPro"/>
</dbReference>
<dbReference type="Pfam" id="PF02245">
    <property type="entry name" value="Pur_DNA_glyco"/>
    <property type="match status" value="1"/>
</dbReference>
<dbReference type="GO" id="GO:0003905">
    <property type="term" value="F:alkylbase DNA N-glycosylase activity"/>
    <property type="evidence" value="ECO:0007669"/>
    <property type="project" value="InterPro"/>
</dbReference>
<dbReference type="Gene3D" id="3.10.300.10">
    <property type="entry name" value="Methylpurine-DNA glycosylase (MPG)"/>
    <property type="match status" value="1"/>
</dbReference>
<dbReference type="PANTHER" id="PTHR10429">
    <property type="entry name" value="DNA-3-METHYLADENINE GLYCOSYLASE"/>
    <property type="match status" value="1"/>
</dbReference>
<dbReference type="CDD" id="cd00540">
    <property type="entry name" value="AAG"/>
    <property type="match status" value="1"/>
</dbReference>
<reference evidence="6 7" key="1">
    <citation type="submission" date="2016-03" db="EMBL/GenBank/DDBJ databases">
        <title>Pediococcus and Lactobacillus from brewery environment - whole genome sequencing and assembly.</title>
        <authorList>
            <person name="Behr J."/>
            <person name="Geissler A.J."/>
            <person name="Vogel R.F."/>
        </authorList>
    </citation>
    <scope>NUCLEOTIDE SEQUENCE [LARGE SCALE GENOMIC DNA]</scope>
    <source>
        <strain evidence="6 7">TMW 1.1995</strain>
    </source>
</reference>
<evidence type="ECO:0000313" key="6">
    <source>
        <dbReference type="EMBL" id="ANZ67814.1"/>
    </source>
</evidence>
<evidence type="ECO:0000313" key="7">
    <source>
        <dbReference type="Proteomes" id="UP000093267"/>
    </source>
</evidence>
<dbReference type="OrthoDB" id="9794313at2"/>
<evidence type="ECO:0000256" key="3">
    <source>
        <dbReference type="ARBA" id="ARBA00022801"/>
    </source>
</evidence>
<proteinExistence type="inferred from homology"/>
<dbReference type="RefSeq" id="WP_065937653.1">
    <property type="nucleotide sequence ID" value="NZ_CP014924.1"/>
</dbReference>
<protein>
    <recommendedName>
        <fullName evidence="5">Putative 3-methyladenine DNA glycosylase</fullName>
        <ecNumber evidence="5">3.2.2.-</ecNumber>
    </recommendedName>
</protein>
<dbReference type="InterPro" id="IPR011034">
    <property type="entry name" value="Formyl_transferase-like_C_sf"/>
</dbReference>
<dbReference type="HAMAP" id="MF_00527">
    <property type="entry name" value="3MGH"/>
    <property type="match status" value="1"/>
</dbReference>
<keyword evidence="7" id="KW-1185">Reference proteome</keyword>
<evidence type="ECO:0000256" key="1">
    <source>
        <dbReference type="ARBA" id="ARBA00009232"/>
    </source>
</evidence>
<dbReference type="FunFam" id="3.10.300.10:FF:000001">
    <property type="entry name" value="Putative 3-methyladenine DNA glycosylase"/>
    <property type="match status" value="1"/>
</dbReference>